<proteinExistence type="predicted"/>
<keyword evidence="1" id="KW-1133">Transmembrane helix</keyword>
<feature type="transmembrane region" description="Helical" evidence="1">
    <location>
        <begin position="197"/>
        <end position="217"/>
    </location>
</feature>
<evidence type="ECO:0000259" key="2">
    <source>
        <dbReference type="Pfam" id="PF11141"/>
    </source>
</evidence>
<dbReference type="Proteomes" id="UP000185891">
    <property type="component" value="Unassembled WGS sequence"/>
</dbReference>
<evidence type="ECO:0000313" key="4">
    <source>
        <dbReference type="Proteomes" id="UP000185891"/>
    </source>
</evidence>
<reference evidence="3 4" key="1">
    <citation type="journal article" date="2016" name="Nat. Commun.">
        <title>Thousands of microbial genomes shed light on interconnected biogeochemical processes in an aquifer system.</title>
        <authorList>
            <person name="Anantharaman K."/>
            <person name="Brown C.T."/>
            <person name="Hug L.A."/>
            <person name="Sharon I."/>
            <person name="Castelle C.J."/>
            <person name="Probst A.J."/>
            <person name="Thomas B.C."/>
            <person name="Singh A."/>
            <person name="Wilkins M.J."/>
            <person name="Karaoz U."/>
            <person name="Brodie E.L."/>
            <person name="Williams K.H."/>
            <person name="Hubbard S.S."/>
            <person name="Banfield J.F."/>
        </authorList>
    </citation>
    <scope>NUCLEOTIDE SEQUENCE [LARGE SCALE GENOMIC DNA]</scope>
</reference>
<organism evidence="3 4">
    <name type="scientific">Candidatus Campbellbacteria bacterium RIFCSPHIGHO2_12_FULL_35_10</name>
    <dbReference type="NCBI Taxonomy" id="1797578"/>
    <lineage>
        <taxon>Bacteria</taxon>
        <taxon>Candidatus Campbelliibacteriota</taxon>
    </lineage>
</organism>
<feature type="transmembrane region" description="Helical" evidence="1">
    <location>
        <begin position="80"/>
        <end position="100"/>
    </location>
</feature>
<feature type="transmembrane region" description="Helical" evidence="1">
    <location>
        <begin position="106"/>
        <end position="123"/>
    </location>
</feature>
<feature type="domain" description="DUF2914" evidence="2">
    <location>
        <begin position="283"/>
        <end position="350"/>
    </location>
</feature>
<gene>
    <name evidence="3" type="ORF">A3E89_00860</name>
</gene>
<keyword evidence="1" id="KW-0472">Membrane</keyword>
<evidence type="ECO:0000256" key="1">
    <source>
        <dbReference type="SAM" id="Phobius"/>
    </source>
</evidence>
<feature type="transmembrane region" description="Helical" evidence="1">
    <location>
        <begin position="45"/>
        <end position="68"/>
    </location>
</feature>
<name>A0A1F5EPL4_9BACT</name>
<dbReference type="AlphaFoldDB" id="A0A1F5EPL4"/>
<dbReference type="InterPro" id="IPR022606">
    <property type="entry name" value="DUF2914"/>
</dbReference>
<feature type="transmembrane region" description="Helical" evidence="1">
    <location>
        <begin position="135"/>
        <end position="156"/>
    </location>
</feature>
<keyword evidence="1" id="KW-0812">Transmembrane</keyword>
<feature type="transmembrane region" description="Helical" evidence="1">
    <location>
        <begin position="162"/>
        <end position="185"/>
    </location>
</feature>
<sequence length="363" mass="42670">MTFSRKDKIENIRIWAIKHEKYLSPLFFFGGAVLDNLTLTRIDRFFDNIILLSYLVVSIVVIVLINLFQSKEIQNKWTQLLPLITQFTFGGLFSGFAIFYTKSASLTTSWIFLLIIYGIFIANERFRKYYEKIDFQIQILFVAIFSYMIFFIPVILKKMNALIFIFSGVLSLVIVYGLIVFFYRYVSNLGSNRGIKLVKNIFYIYIVFNIMYFTNIIPPVPLSLKHLEVYNYVEKSAEGNYLVREEKISVKEIYKDWFNDFHRLPESPVYVYASVFAPTDLNTEIIHIWQRYDEKDGEWQTVNEIKYPVKGGRDQGYRGYSVLYEGIPGKYRVYVKNVQGQTLGKIKFTVTESEELDLKTESL</sequence>
<evidence type="ECO:0000313" key="3">
    <source>
        <dbReference type="EMBL" id="OGD69144.1"/>
    </source>
</evidence>
<accession>A0A1F5EPL4</accession>
<comment type="caution">
    <text evidence="3">The sequence shown here is derived from an EMBL/GenBank/DDBJ whole genome shotgun (WGS) entry which is preliminary data.</text>
</comment>
<protein>
    <recommendedName>
        <fullName evidence="2">DUF2914 domain-containing protein</fullName>
    </recommendedName>
</protein>
<dbReference type="EMBL" id="MFAA01000014">
    <property type="protein sequence ID" value="OGD69144.1"/>
    <property type="molecule type" value="Genomic_DNA"/>
</dbReference>
<dbReference type="Pfam" id="PF11141">
    <property type="entry name" value="DUF2914"/>
    <property type="match status" value="1"/>
</dbReference>
<feature type="transmembrane region" description="Helical" evidence="1">
    <location>
        <begin position="21"/>
        <end position="39"/>
    </location>
</feature>